<dbReference type="InterPro" id="IPR016437">
    <property type="entry name" value="MCT-1/Tma20"/>
</dbReference>
<evidence type="ECO:0000313" key="3">
    <source>
        <dbReference type="Proteomes" id="UP000241587"/>
    </source>
</evidence>
<dbReference type="Pfam" id="PF17832">
    <property type="entry name" value="Pre-PUA"/>
    <property type="match status" value="1"/>
</dbReference>
<keyword evidence="3" id="KW-1185">Reference proteome</keyword>
<dbReference type="AlphaFoldDB" id="A0A2T4GV67"/>
<evidence type="ECO:0000259" key="1">
    <source>
        <dbReference type="Pfam" id="PF17832"/>
    </source>
</evidence>
<dbReference type="EMBL" id="PVEM01000006">
    <property type="protein sequence ID" value="PTD07454.1"/>
    <property type="molecule type" value="Genomic_DNA"/>
</dbReference>
<protein>
    <recommendedName>
        <fullName evidence="1">Pre-PUA domain-containing protein</fullName>
    </recommendedName>
</protein>
<dbReference type="Gene3D" id="3.10.400.20">
    <property type="match status" value="1"/>
</dbReference>
<accession>A0A2T4GV67</accession>
<reference evidence="2 3" key="1">
    <citation type="submission" date="2018-02" db="EMBL/GenBank/DDBJ databases">
        <title>Fusarium culmorum secondary metabolites in fungal-bacterial-plant interactions.</title>
        <authorList>
            <person name="Schmidt R."/>
        </authorList>
    </citation>
    <scope>NUCLEOTIDE SEQUENCE [LARGE SCALE GENOMIC DNA]</scope>
    <source>
        <strain evidence="2 3">PV</strain>
    </source>
</reference>
<dbReference type="Proteomes" id="UP000241587">
    <property type="component" value="Unassembled WGS sequence"/>
</dbReference>
<proteinExistence type="predicted"/>
<dbReference type="GO" id="GO:0001731">
    <property type="term" value="P:formation of translation preinitiation complex"/>
    <property type="evidence" value="ECO:0007669"/>
    <property type="project" value="TreeGrafter"/>
</dbReference>
<feature type="domain" description="Pre-PUA" evidence="1">
    <location>
        <begin position="2"/>
        <end position="87"/>
    </location>
</feature>
<dbReference type="PANTHER" id="PTHR22798:SF0">
    <property type="entry name" value="MALIGNANT T-CELL-AMPLIFIED SEQUENCE 1"/>
    <property type="match status" value="1"/>
</dbReference>
<dbReference type="PANTHER" id="PTHR22798">
    <property type="entry name" value="MCT-1 PROTEIN"/>
    <property type="match status" value="1"/>
</dbReference>
<name>A0A2T4GV67_FUSCU</name>
<evidence type="ECO:0000313" key="2">
    <source>
        <dbReference type="EMBL" id="PTD07454.1"/>
    </source>
</evidence>
<gene>
    <name evidence="2" type="ORF">FCULG_00006608</name>
</gene>
<comment type="caution">
    <text evidence="2">The sequence shown here is derived from an EMBL/GenBank/DDBJ whole genome shotgun (WGS) entry which is preliminary data.</text>
</comment>
<organism evidence="2 3">
    <name type="scientific">Fusarium culmorum</name>
    <dbReference type="NCBI Taxonomy" id="5516"/>
    <lineage>
        <taxon>Eukaryota</taxon>
        <taxon>Fungi</taxon>
        <taxon>Dikarya</taxon>
        <taxon>Ascomycota</taxon>
        <taxon>Pezizomycotina</taxon>
        <taxon>Sordariomycetes</taxon>
        <taxon>Hypocreomycetidae</taxon>
        <taxon>Hypocreales</taxon>
        <taxon>Nectriaceae</taxon>
        <taxon>Fusarium</taxon>
    </lineage>
</organism>
<dbReference type="OrthoDB" id="10249667at2759"/>
<sequence length="94" mass="10988">MFKKEIQPAPKQKLKSSVQRTLRKDLLDTYPLLNNYIDEIMPKKATLSSMKLTDRNTLYVLDSTPIFFQQDLTGILIPHLRLVHRFPKPFLAFA</sequence>
<dbReference type="OMA" id="FRCGLAR"/>
<dbReference type="InterPro" id="IPR041366">
    <property type="entry name" value="Pre-PUA"/>
</dbReference>